<dbReference type="InterPro" id="IPR006674">
    <property type="entry name" value="HD_domain"/>
</dbReference>
<evidence type="ECO:0000313" key="4">
    <source>
        <dbReference type="EMBL" id="HIX47774.1"/>
    </source>
</evidence>
<reference evidence="4" key="1">
    <citation type="journal article" date="2021" name="PeerJ">
        <title>Extensive microbial diversity within the chicken gut microbiome revealed by metagenomics and culture.</title>
        <authorList>
            <person name="Gilroy R."/>
            <person name="Ravi A."/>
            <person name="Getino M."/>
            <person name="Pursley I."/>
            <person name="Horton D.L."/>
            <person name="Alikhan N.F."/>
            <person name="Baker D."/>
            <person name="Gharbi K."/>
            <person name="Hall N."/>
            <person name="Watson M."/>
            <person name="Adriaenssens E.M."/>
            <person name="Foster-Nyarko E."/>
            <person name="Jarju S."/>
            <person name="Secka A."/>
            <person name="Antonio M."/>
            <person name="Oren A."/>
            <person name="Chaudhuri R.R."/>
            <person name="La Ragione R."/>
            <person name="Hildebrand F."/>
            <person name="Pallen M.J."/>
        </authorList>
    </citation>
    <scope>NUCLEOTIDE SEQUENCE</scope>
    <source>
        <strain evidence="4">ChiSjej5B23-15282</strain>
    </source>
</reference>
<proteinExistence type="predicted"/>
<dbReference type="PANTHER" id="PTHR11845">
    <property type="entry name" value="5'-DEOXYNUCLEOTIDASE HDDC2"/>
    <property type="match status" value="1"/>
</dbReference>
<protein>
    <submittedName>
        <fullName evidence="4">HD domain-containing protein</fullName>
    </submittedName>
</protein>
<evidence type="ECO:0000256" key="1">
    <source>
        <dbReference type="ARBA" id="ARBA00022723"/>
    </source>
</evidence>
<dbReference type="Pfam" id="PF13023">
    <property type="entry name" value="HD_3"/>
    <property type="match status" value="1"/>
</dbReference>
<evidence type="ECO:0000259" key="3">
    <source>
        <dbReference type="Pfam" id="PF13023"/>
    </source>
</evidence>
<dbReference type="PANTHER" id="PTHR11845:SF13">
    <property type="entry name" value="5'-DEOXYNUCLEOTIDASE HDDC2"/>
    <property type="match status" value="1"/>
</dbReference>
<dbReference type="Gene3D" id="1.10.3210.10">
    <property type="entry name" value="Hypothetical protein af1432"/>
    <property type="match status" value="1"/>
</dbReference>
<dbReference type="GO" id="GO:0002953">
    <property type="term" value="F:5'-deoxynucleotidase activity"/>
    <property type="evidence" value="ECO:0007669"/>
    <property type="project" value="InterPro"/>
</dbReference>
<accession>A0A9D1VVK7</accession>
<dbReference type="SUPFAM" id="SSF109604">
    <property type="entry name" value="HD-domain/PDEase-like"/>
    <property type="match status" value="1"/>
</dbReference>
<organism evidence="4 5">
    <name type="scientific">Candidatus Mediterraneibacter caccavium</name>
    <dbReference type="NCBI Taxonomy" id="2838661"/>
    <lineage>
        <taxon>Bacteria</taxon>
        <taxon>Bacillati</taxon>
        <taxon>Bacillota</taxon>
        <taxon>Clostridia</taxon>
        <taxon>Lachnospirales</taxon>
        <taxon>Lachnospiraceae</taxon>
        <taxon>Mediterraneibacter</taxon>
    </lineage>
</organism>
<dbReference type="EMBL" id="DXFA01000033">
    <property type="protein sequence ID" value="HIX47774.1"/>
    <property type="molecule type" value="Genomic_DNA"/>
</dbReference>
<sequence length="203" mass="23792">MQENMKFGKERLEQQIRFITEVDKVKNIFRQTYLADGKRKENDAEHSWHLALSAILLREHMKEEADLTKVMVMVLIHDLVEIDAGDTYAYDEAGAVTKREREVKAADRIFGLLPEDQRIYFRTLWEEFEAYETAEAKFAHLLDNFQPLLLNDASDGKSWAEHGVHKSQVCKRNERIPETSEIVWEKMLEIMDKHIEKGNLKAD</sequence>
<dbReference type="GO" id="GO:0046872">
    <property type="term" value="F:metal ion binding"/>
    <property type="evidence" value="ECO:0007669"/>
    <property type="project" value="UniProtKB-KW"/>
</dbReference>
<dbReference type="Proteomes" id="UP000824243">
    <property type="component" value="Unassembled WGS sequence"/>
</dbReference>
<dbReference type="InterPro" id="IPR039356">
    <property type="entry name" value="YfbR/HDDC2"/>
</dbReference>
<comment type="caution">
    <text evidence="4">The sequence shown here is derived from an EMBL/GenBank/DDBJ whole genome shotgun (WGS) entry which is preliminary data.</text>
</comment>
<dbReference type="AlphaFoldDB" id="A0A9D1VVK7"/>
<dbReference type="GO" id="GO:0005737">
    <property type="term" value="C:cytoplasm"/>
    <property type="evidence" value="ECO:0007669"/>
    <property type="project" value="TreeGrafter"/>
</dbReference>
<evidence type="ECO:0000256" key="2">
    <source>
        <dbReference type="ARBA" id="ARBA00022801"/>
    </source>
</evidence>
<evidence type="ECO:0000313" key="5">
    <source>
        <dbReference type="Proteomes" id="UP000824243"/>
    </source>
</evidence>
<keyword evidence="2" id="KW-0378">Hydrolase</keyword>
<keyword evidence="1" id="KW-0479">Metal-binding</keyword>
<reference evidence="4" key="2">
    <citation type="submission" date="2021-04" db="EMBL/GenBank/DDBJ databases">
        <authorList>
            <person name="Gilroy R."/>
        </authorList>
    </citation>
    <scope>NUCLEOTIDE SEQUENCE</scope>
    <source>
        <strain evidence="4">ChiSjej5B23-15282</strain>
    </source>
</reference>
<feature type="domain" description="HD" evidence="3">
    <location>
        <begin position="22"/>
        <end position="181"/>
    </location>
</feature>
<gene>
    <name evidence="4" type="ORF">H9981_01950</name>
</gene>
<name>A0A9D1VVK7_9FIRM</name>